<dbReference type="Gene3D" id="2.30.110.10">
    <property type="entry name" value="Electron Transport, Fmn-binding Protein, Chain A"/>
    <property type="match status" value="1"/>
</dbReference>
<dbReference type="RefSeq" id="WP_131801440.1">
    <property type="nucleotide sequence ID" value="NZ_FNCF01000003.1"/>
</dbReference>
<dbReference type="SUPFAM" id="SSF50475">
    <property type="entry name" value="FMN-binding split barrel"/>
    <property type="match status" value="1"/>
</dbReference>
<dbReference type="Proteomes" id="UP000198863">
    <property type="component" value="Unassembled WGS sequence"/>
</dbReference>
<evidence type="ECO:0000313" key="1">
    <source>
        <dbReference type="EMBL" id="SDG19808.1"/>
    </source>
</evidence>
<dbReference type="AlphaFoldDB" id="A0A1G7S9Y1"/>
<protein>
    <recommendedName>
        <fullName evidence="3">Pyridoxamine 5'-phosphate oxidase</fullName>
    </recommendedName>
</protein>
<sequence length="168" mass="17976">MSTETLHQVPPTSTTPPPAVVAFLDGADLENKVGTAVGVLTADEDSWPHHAQLSAGEVLLAHDGAVALLLHDGSATTGNLRRDGRITLVLAAGGANHEMRFQVAEQPVETDLPLAAFTGHLRVAREHKVPYAEITSGVTYRLHDPVSVVSRWERQVALLRGLLTSQEN</sequence>
<organism evidence="1 2">
    <name type="scientific">Klenkia brasiliensis</name>
    <dbReference type="NCBI Taxonomy" id="333142"/>
    <lineage>
        <taxon>Bacteria</taxon>
        <taxon>Bacillati</taxon>
        <taxon>Actinomycetota</taxon>
        <taxon>Actinomycetes</taxon>
        <taxon>Geodermatophilales</taxon>
        <taxon>Geodermatophilaceae</taxon>
        <taxon>Klenkia</taxon>
    </lineage>
</organism>
<dbReference type="EMBL" id="FNCF01000003">
    <property type="protein sequence ID" value="SDG19808.1"/>
    <property type="molecule type" value="Genomic_DNA"/>
</dbReference>
<accession>A0A1G7S9Y1</accession>
<reference evidence="2" key="1">
    <citation type="submission" date="2016-10" db="EMBL/GenBank/DDBJ databases">
        <authorList>
            <person name="Varghese N."/>
            <person name="Submissions S."/>
        </authorList>
    </citation>
    <scope>NUCLEOTIDE SEQUENCE [LARGE SCALE GENOMIC DNA]</scope>
    <source>
        <strain evidence="2">DSM 44526</strain>
    </source>
</reference>
<evidence type="ECO:0000313" key="2">
    <source>
        <dbReference type="Proteomes" id="UP000198863"/>
    </source>
</evidence>
<evidence type="ECO:0008006" key="3">
    <source>
        <dbReference type="Google" id="ProtNLM"/>
    </source>
</evidence>
<dbReference type="InterPro" id="IPR012349">
    <property type="entry name" value="Split_barrel_FMN-bd"/>
</dbReference>
<gene>
    <name evidence="1" type="ORF">SAMN05660324_1936</name>
</gene>
<dbReference type="OrthoDB" id="5197319at2"/>
<keyword evidence="2" id="KW-1185">Reference proteome</keyword>
<name>A0A1G7S9Y1_9ACTN</name>
<proteinExistence type="predicted"/>